<evidence type="ECO:0000313" key="2">
    <source>
        <dbReference type="EMBL" id="TDG93980.1"/>
    </source>
</evidence>
<dbReference type="EMBL" id="PUFL01000027">
    <property type="protein sequence ID" value="TDG93980.1"/>
    <property type="molecule type" value="Genomic_DNA"/>
</dbReference>
<dbReference type="Proteomes" id="UP000214739">
    <property type="component" value="Unassembled WGS sequence"/>
</dbReference>
<keyword evidence="4" id="KW-1185">Reference proteome</keyword>
<reference evidence="1 3" key="1">
    <citation type="journal article" date="2017" name="Biosci Microbiota Food Health">
        <title>Genomic characterization reconfirms the taxonomic status of Lactobacillus parakefiri.</title>
        <authorList>
            <person name="Tanizawa Y."/>
            <person name="Kobayashi H."/>
            <person name="Kaminuma E."/>
            <person name="Sakamoto M."/>
            <person name="Ohkuma M."/>
            <person name="Nakamura Y."/>
            <person name="Arita M."/>
            <person name="Tohno M."/>
        </authorList>
    </citation>
    <scope>NUCLEOTIDE SEQUENCE [LARGE SCALE GENOMIC DNA]</scope>
    <source>
        <strain evidence="1 3">JCM 8573</strain>
    </source>
</reference>
<gene>
    <name evidence="2" type="ORF">C5L28_002289</name>
    <name evidence="1" type="ORF">LPKJCM_02231</name>
</gene>
<accession>A0A224V7J1</accession>
<dbReference type="EMBL" id="BDGB01000108">
    <property type="protein sequence ID" value="GAW73098.1"/>
    <property type="molecule type" value="Genomic_DNA"/>
</dbReference>
<name>A0A224V7J1_9LACO</name>
<sequence length="242" mass="27689">MLTNYELSGSRFKILENDGDSLVKQGKFAKSSRLKQIKAIQKRHQQQNSRVITADKFQAFLLVRYGLTMKSKLRPVDKETMQRFLMAWIKTGGTDSPWSMSKMAVTVFQRINVRVPYQFYKQIVQHWEKFQKFIKREVPAVPLADRVIVSDLLTDDQLSKIVVRQLAANSLLNTLGGNPAMMSLIKPEQVNELTAGLMSGTAIDWDQVAAMFEPIPFDVSTAPDEPTKRWLNQLLALLLKRF</sequence>
<protein>
    <submittedName>
        <fullName evidence="1">Uncharacterized protein</fullName>
    </submittedName>
</protein>
<organism evidence="1 3">
    <name type="scientific">Lentilactobacillus parakefiri</name>
    <dbReference type="NCBI Taxonomy" id="152332"/>
    <lineage>
        <taxon>Bacteria</taxon>
        <taxon>Bacillati</taxon>
        <taxon>Bacillota</taxon>
        <taxon>Bacilli</taxon>
        <taxon>Lactobacillales</taxon>
        <taxon>Lactobacillaceae</taxon>
        <taxon>Lentilactobacillus</taxon>
    </lineage>
</organism>
<proteinExistence type="predicted"/>
<evidence type="ECO:0000313" key="4">
    <source>
        <dbReference type="Proteomes" id="UP000294668"/>
    </source>
</evidence>
<dbReference type="AlphaFoldDB" id="A0A224V7J1"/>
<reference evidence="2 4" key="2">
    <citation type="journal article" date="2019" name="Appl. Microbiol. Biotechnol.">
        <title>Uncovering carbohydrate metabolism through a genotype-phenotype association study of 56 lactic acid bacteria genomes.</title>
        <authorList>
            <person name="Buron-Moles G."/>
            <person name="Chailyan A."/>
            <person name="Dolejs I."/>
            <person name="Forster J."/>
            <person name="Miks M.H."/>
        </authorList>
    </citation>
    <scope>NUCLEOTIDE SEQUENCE [LARGE SCALE GENOMIC DNA]</scope>
    <source>
        <strain evidence="2 4">DSM 10551</strain>
    </source>
</reference>
<evidence type="ECO:0000313" key="1">
    <source>
        <dbReference type="EMBL" id="GAW73098.1"/>
    </source>
</evidence>
<evidence type="ECO:0000313" key="3">
    <source>
        <dbReference type="Proteomes" id="UP000214739"/>
    </source>
</evidence>
<dbReference type="Proteomes" id="UP000294668">
    <property type="component" value="Unassembled WGS sequence"/>
</dbReference>
<comment type="caution">
    <text evidence="1">The sequence shown here is derived from an EMBL/GenBank/DDBJ whole genome shotgun (WGS) entry which is preliminary data.</text>
</comment>
<reference evidence="2" key="3">
    <citation type="submission" date="2019-02" db="EMBL/GenBank/DDBJ databases">
        <authorList>
            <person name="Buron G."/>
            <person name="Chaylann A."/>
            <person name="Dolejs I."/>
            <person name="Forster J."/>
            <person name="Miks M.H."/>
        </authorList>
    </citation>
    <scope>NUCLEOTIDE SEQUENCE</scope>
    <source>
        <strain evidence="2">DSM 10551</strain>
    </source>
</reference>